<name>A0AAN9EIH2_CROPI</name>
<keyword evidence="2" id="KW-0479">Metal-binding</keyword>
<evidence type="ECO:0000313" key="11">
    <source>
        <dbReference type="EMBL" id="KAK7257781.1"/>
    </source>
</evidence>
<evidence type="ECO:0000256" key="1">
    <source>
        <dbReference type="ARBA" id="ARBA00004123"/>
    </source>
</evidence>
<comment type="subcellular location">
    <subcellularLocation>
        <location evidence="1">Nucleus</location>
    </subcellularLocation>
</comment>
<evidence type="ECO:0000256" key="8">
    <source>
        <dbReference type="ARBA" id="ARBA00023242"/>
    </source>
</evidence>
<dbReference type="GO" id="GO:0010200">
    <property type="term" value="P:response to chitin"/>
    <property type="evidence" value="ECO:0007669"/>
    <property type="project" value="TreeGrafter"/>
</dbReference>
<dbReference type="InterPro" id="IPR036236">
    <property type="entry name" value="Znf_C2H2_sf"/>
</dbReference>
<dbReference type="EMBL" id="JAYWIO010000006">
    <property type="protein sequence ID" value="KAK7257781.1"/>
    <property type="molecule type" value="Genomic_DNA"/>
</dbReference>
<dbReference type="Proteomes" id="UP001372338">
    <property type="component" value="Unassembled WGS sequence"/>
</dbReference>
<dbReference type="Pfam" id="PF13912">
    <property type="entry name" value="zf-C2H2_6"/>
    <property type="match status" value="1"/>
</dbReference>
<dbReference type="SUPFAM" id="SSF57667">
    <property type="entry name" value="beta-beta-alpha zinc fingers"/>
    <property type="match status" value="1"/>
</dbReference>
<comment type="caution">
    <text evidence="11">The sequence shown here is derived from an EMBL/GenBank/DDBJ whole genome shotgun (WGS) entry which is preliminary data.</text>
</comment>
<evidence type="ECO:0000259" key="10">
    <source>
        <dbReference type="PROSITE" id="PS50157"/>
    </source>
</evidence>
<evidence type="ECO:0000256" key="6">
    <source>
        <dbReference type="ARBA" id="ARBA00023015"/>
    </source>
</evidence>
<keyword evidence="8" id="KW-0539">Nucleus</keyword>
<dbReference type="AlphaFoldDB" id="A0AAN9EIH2"/>
<evidence type="ECO:0000256" key="3">
    <source>
        <dbReference type="ARBA" id="ARBA00022737"/>
    </source>
</evidence>
<keyword evidence="12" id="KW-1185">Reference proteome</keyword>
<dbReference type="InterPro" id="IPR013087">
    <property type="entry name" value="Znf_C2H2_type"/>
</dbReference>
<dbReference type="PROSITE" id="PS00028">
    <property type="entry name" value="ZINC_FINGER_C2H2_1"/>
    <property type="match status" value="1"/>
</dbReference>
<sequence length="106" mass="11956">MKSSTKEVANCLMLLTKVGESCTTNTLKDGGAFKCKTCDRKFHSFQALGGHRASHNKGKDRVLLTPLTYKINLRSRRFRFALRPPSKTLILEPSRSFYAPRPRGVN</sequence>
<keyword evidence="3" id="KW-0677">Repeat</keyword>
<dbReference type="PANTHER" id="PTHR26374:SF460">
    <property type="entry name" value="TYPE ZINC FINGER TRANSCRIPTION FACTOR FAMILY PROTEIN, PUTATIVE-RELATED"/>
    <property type="match status" value="1"/>
</dbReference>
<evidence type="ECO:0000256" key="2">
    <source>
        <dbReference type="ARBA" id="ARBA00022723"/>
    </source>
</evidence>
<accession>A0AAN9EIH2</accession>
<gene>
    <name evidence="11" type="ORF">RIF29_32009</name>
</gene>
<organism evidence="11 12">
    <name type="scientific">Crotalaria pallida</name>
    <name type="common">Smooth rattlebox</name>
    <name type="synonym">Crotalaria striata</name>
    <dbReference type="NCBI Taxonomy" id="3830"/>
    <lineage>
        <taxon>Eukaryota</taxon>
        <taxon>Viridiplantae</taxon>
        <taxon>Streptophyta</taxon>
        <taxon>Embryophyta</taxon>
        <taxon>Tracheophyta</taxon>
        <taxon>Spermatophyta</taxon>
        <taxon>Magnoliopsida</taxon>
        <taxon>eudicotyledons</taxon>
        <taxon>Gunneridae</taxon>
        <taxon>Pentapetalae</taxon>
        <taxon>rosids</taxon>
        <taxon>fabids</taxon>
        <taxon>Fabales</taxon>
        <taxon>Fabaceae</taxon>
        <taxon>Papilionoideae</taxon>
        <taxon>50 kb inversion clade</taxon>
        <taxon>genistoids sensu lato</taxon>
        <taxon>core genistoids</taxon>
        <taxon>Crotalarieae</taxon>
        <taxon>Crotalaria</taxon>
    </lineage>
</organism>
<keyword evidence="6" id="KW-0805">Transcription regulation</keyword>
<evidence type="ECO:0000256" key="7">
    <source>
        <dbReference type="ARBA" id="ARBA00023163"/>
    </source>
</evidence>
<evidence type="ECO:0000256" key="9">
    <source>
        <dbReference type="PROSITE-ProRule" id="PRU00042"/>
    </source>
</evidence>
<dbReference type="GO" id="GO:0008270">
    <property type="term" value="F:zinc ion binding"/>
    <property type="evidence" value="ECO:0007669"/>
    <property type="project" value="UniProtKB-KW"/>
</dbReference>
<dbReference type="GO" id="GO:0005634">
    <property type="term" value="C:nucleus"/>
    <property type="evidence" value="ECO:0007669"/>
    <property type="project" value="UniProtKB-SubCell"/>
</dbReference>
<dbReference type="PROSITE" id="PS50157">
    <property type="entry name" value="ZINC_FINGER_C2H2_2"/>
    <property type="match status" value="1"/>
</dbReference>
<feature type="domain" description="C2H2-type" evidence="10">
    <location>
        <begin position="33"/>
        <end position="60"/>
    </location>
</feature>
<evidence type="ECO:0000256" key="4">
    <source>
        <dbReference type="ARBA" id="ARBA00022771"/>
    </source>
</evidence>
<dbReference type="GO" id="GO:0006950">
    <property type="term" value="P:response to stress"/>
    <property type="evidence" value="ECO:0007669"/>
    <property type="project" value="TreeGrafter"/>
</dbReference>
<evidence type="ECO:0000256" key="5">
    <source>
        <dbReference type="ARBA" id="ARBA00022833"/>
    </source>
</evidence>
<keyword evidence="7" id="KW-0804">Transcription</keyword>
<keyword evidence="4 9" id="KW-0863">Zinc-finger</keyword>
<dbReference type="PANTHER" id="PTHR26374">
    <property type="entry name" value="ZINC FINGER PROTEIN ZAT5"/>
    <property type="match status" value="1"/>
</dbReference>
<keyword evidence="5" id="KW-0862">Zinc</keyword>
<evidence type="ECO:0000313" key="12">
    <source>
        <dbReference type="Proteomes" id="UP001372338"/>
    </source>
</evidence>
<proteinExistence type="predicted"/>
<reference evidence="11 12" key="1">
    <citation type="submission" date="2024-01" db="EMBL/GenBank/DDBJ databases">
        <title>The genomes of 5 underutilized Papilionoideae crops provide insights into root nodulation and disease resistanc.</title>
        <authorList>
            <person name="Yuan L."/>
        </authorList>
    </citation>
    <scope>NUCLEOTIDE SEQUENCE [LARGE SCALE GENOMIC DNA]</scope>
    <source>
        <strain evidence="11">ZHUSHIDOU_FW_LH</strain>
        <tissue evidence="11">Leaf</tissue>
    </source>
</reference>
<protein>
    <recommendedName>
        <fullName evidence="10">C2H2-type domain-containing protein</fullName>
    </recommendedName>
</protein>